<evidence type="ECO:0008006" key="4">
    <source>
        <dbReference type="Google" id="ProtNLM"/>
    </source>
</evidence>
<sequence>MNAARQVSVCIVGAGVAGLAAAQKLVEAGVEDIIVLEAQDRVGGRVFTEQHGSHNIEYGAQWIHGEEGNVVFEWASENNKIEHEASLTQTGNMEVYNCYSL</sequence>
<proteinExistence type="predicted"/>
<evidence type="ECO:0000313" key="3">
    <source>
        <dbReference type="Proteomes" id="UP001381693"/>
    </source>
</evidence>
<dbReference type="GO" id="GO:0046592">
    <property type="term" value="F:polyamine oxidase activity"/>
    <property type="evidence" value="ECO:0007669"/>
    <property type="project" value="TreeGrafter"/>
</dbReference>
<dbReference type="EMBL" id="JAXCGZ010002108">
    <property type="protein sequence ID" value="KAK7084406.1"/>
    <property type="molecule type" value="Genomic_DNA"/>
</dbReference>
<name>A0AAN8XHQ9_HALRR</name>
<dbReference type="AlphaFoldDB" id="A0AAN8XHQ9"/>
<protein>
    <recommendedName>
        <fullName evidence="4">Amine oxidase domain-containing protein</fullName>
    </recommendedName>
</protein>
<dbReference type="InterPro" id="IPR036188">
    <property type="entry name" value="FAD/NAD-bd_sf"/>
</dbReference>
<dbReference type="Pfam" id="PF13450">
    <property type="entry name" value="NAD_binding_8"/>
    <property type="match status" value="1"/>
</dbReference>
<organism evidence="2 3">
    <name type="scientific">Halocaridina rubra</name>
    <name type="common">Hawaiian red shrimp</name>
    <dbReference type="NCBI Taxonomy" id="373956"/>
    <lineage>
        <taxon>Eukaryota</taxon>
        <taxon>Metazoa</taxon>
        <taxon>Ecdysozoa</taxon>
        <taxon>Arthropoda</taxon>
        <taxon>Crustacea</taxon>
        <taxon>Multicrustacea</taxon>
        <taxon>Malacostraca</taxon>
        <taxon>Eumalacostraca</taxon>
        <taxon>Eucarida</taxon>
        <taxon>Decapoda</taxon>
        <taxon>Pleocyemata</taxon>
        <taxon>Caridea</taxon>
        <taxon>Atyoidea</taxon>
        <taxon>Atyidae</taxon>
        <taxon>Halocaridina</taxon>
    </lineage>
</organism>
<dbReference type="InterPro" id="IPR050281">
    <property type="entry name" value="Flavin_monoamine_oxidase"/>
</dbReference>
<feature type="chain" id="PRO_5042828005" description="Amine oxidase domain-containing protein" evidence="1">
    <location>
        <begin position="23"/>
        <end position="101"/>
    </location>
</feature>
<dbReference type="SUPFAM" id="SSF51905">
    <property type="entry name" value="FAD/NAD(P)-binding domain"/>
    <property type="match status" value="1"/>
</dbReference>
<gene>
    <name evidence="2" type="ORF">SK128_013067</name>
</gene>
<feature type="signal peptide" evidence="1">
    <location>
        <begin position="1"/>
        <end position="22"/>
    </location>
</feature>
<reference evidence="2 3" key="1">
    <citation type="submission" date="2023-11" db="EMBL/GenBank/DDBJ databases">
        <title>Halocaridina rubra genome assembly.</title>
        <authorList>
            <person name="Smith C."/>
        </authorList>
    </citation>
    <scope>NUCLEOTIDE SEQUENCE [LARGE SCALE GENOMIC DNA]</scope>
    <source>
        <strain evidence="2">EP-1</strain>
        <tissue evidence="2">Whole</tissue>
    </source>
</reference>
<keyword evidence="1" id="KW-0732">Signal</keyword>
<dbReference type="PRINTS" id="PR00419">
    <property type="entry name" value="ADXRDTASE"/>
</dbReference>
<accession>A0AAN8XHQ9</accession>
<dbReference type="PANTHER" id="PTHR10742">
    <property type="entry name" value="FLAVIN MONOAMINE OXIDASE"/>
    <property type="match status" value="1"/>
</dbReference>
<dbReference type="PANTHER" id="PTHR10742:SF398">
    <property type="entry name" value="AMINE OXIDASE DOMAIN-CONTAINING PROTEIN-RELATED"/>
    <property type="match status" value="1"/>
</dbReference>
<evidence type="ECO:0000256" key="1">
    <source>
        <dbReference type="SAM" id="SignalP"/>
    </source>
</evidence>
<dbReference type="Gene3D" id="3.50.50.60">
    <property type="entry name" value="FAD/NAD(P)-binding domain"/>
    <property type="match status" value="1"/>
</dbReference>
<dbReference type="Proteomes" id="UP001381693">
    <property type="component" value="Unassembled WGS sequence"/>
</dbReference>
<keyword evidence="3" id="KW-1185">Reference proteome</keyword>
<comment type="caution">
    <text evidence="2">The sequence shown here is derived from an EMBL/GenBank/DDBJ whole genome shotgun (WGS) entry which is preliminary data.</text>
</comment>
<evidence type="ECO:0000313" key="2">
    <source>
        <dbReference type="EMBL" id="KAK7084406.1"/>
    </source>
</evidence>